<feature type="region of interest" description="Disordered" evidence="1">
    <location>
        <begin position="84"/>
        <end position="171"/>
    </location>
</feature>
<proteinExistence type="predicted"/>
<feature type="compositionally biased region" description="Low complexity" evidence="1">
    <location>
        <begin position="348"/>
        <end position="357"/>
    </location>
</feature>
<feature type="compositionally biased region" description="Basic and acidic residues" evidence="1">
    <location>
        <begin position="487"/>
        <end position="504"/>
    </location>
</feature>
<dbReference type="AlphaFoldDB" id="A0A7R8ZVB8"/>
<feature type="compositionally biased region" description="Low complexity" evidence="1">
    <location>
        <begin position="236"/>
        <end position="247"/>
    </location>
</feature>
<feature type="compositionally biased region" description="Pro residues" evidence="1">
    <location>
        <begin position="583"/>
        <end position="596"/>
    </location>
</feature>
<feature type="compositionally biased region" description="Basic and acidic residues" evidence="1">
    <location>
        <begin position="358"/>
        <end position="398"/>
    </location>
</feature>
<feature type="region of interest" description="Disordered" evidence="1">
    <location>
        <begin position="340"/>
        <end position="612"/>
    </location>
</feature>
<sequence length="612" mass="66346">MYMSASEAAARGVSSLAGVIRGGSGVPPSHAPSPPQSAAAHAHAYRVELERNNNPLAHFADLAVAKAEEDRDRRGSVEMYMDKRKMAVQQQQQQESHRSVAQLPSPTASMHRGHPAHPQALVAQHNSQSPYLSGLPPGSVFRDQPSPRGDKYAPQPPSALSHKGPPTSVSSPYMNIPAVKYGTVPAPEKYKGPSPNSAVLDRREAYPRGVESVEIRKIPSGYGPPHGPPHPSEAYPRSSSAERPPSRGGKPSSRGPPDDGRQGLTAANLIDHIITRSMNQDAPSPHESMRGPPHSGLHHLPPPTSRPSPVPLMQPGVMTNHPHHGITQQQMAQMIAAEQHHRDRDRAMALTMAQAQQQHREQQQRESNERERERAAHEAAAERHRQEIMSRYHRKPYDHGPPSSGGPHGSVQADERQIIRIAQGGGPPPPGPHHGIAPPSSPRVSLSRSSPIVSHGGGPDAMSPPCQGRPPSGANPLVSYVTNKIAEAMRTDRTDDKGPGDSHHQRPPSNDSHHHRKEEHQPPTSAPLPPHKRRTPPYGYEHHPLPVSSAGPPIRHPYPMYPTYPPGRHPGLPPIPTSNAHHPPMPPHSHAPPLPPTSQAYKAQYEPLSDSD</sequence>
<feature type="region of interest" description="Disordered" evidence="1">
    <location>
        <begin position="279"/>
        <end position="308"/>
    </location>
</feature>
<accession>A0A7R8ZVB8</accession>
<evidence type="ECO:0000256" key="1">
    <source>
        <dbReference type="SAM" id="MobiDB-lite"/>
    </source>
</evidence>
<evidence type="ECO:0000313" key="2">
    <source>
        <dbReference type="EMBL" id="CAD7233270.1"/>
    </source>
</evidence>
<gene>
    <name evidence="2" type="ORF">CTOB1V02_LOCUS11093</name>
</gene>
<dbReference type="EMBL" id="OB665933">
    <property type="protein sequence ID" value="CAD7233270.1"/>
    <property type="molecule type" value="Genomic_DNA"/>
</dbReference>
<feature type="region of interest" description="Disordered" evidence="1">
    <location>
        <begin position="183"/>
        <end position="265"/>
    </location>
</feature>
<organism evidence="2">
    <name type="scientific">Cyprideis torosa</name>
    <dbReference type="NCBI Taxonomy" id="163714"/>
    <lineage>
        <taxon>Eukaryota</taxon>
        <taxon>Metazoa</taxon>
        <taxon>Ecdysozoa</taxon>
        <taxon>Arthropoda</taxon>
        <taxon>Crustacea</taxon>
        <taxon>Oligostraca</taxon>
        <taxon>Ostracoda</taxon>
        <taxon>Podocopa</taxon>
        <taxon>Podocopida</taxon>
        <taxon>Cytherocopina</taxon>
        <taxon>Cytheroidea</taxon>
        <taxon>Cytherideidae</taxon>
        <taxon>Cyprideis</taxon>
    </lineage>
</organism>
<name>A0A7R8ZVB8_9CRUS</name>
<feature type="compositionally biased region" description="Pro residues" evidence="1">
    <location>
        <begin position="554"/>
        <end position="576"/>
    </location>
</feature>
<reference evidence="2" key="1">
    <citation type="submission" date="2020-11" db="EMBL/GenBank/DDBJ databases">
        <authorList>
            <person name="Tran Van P."/>
        </authorList>
    </citation>
    <scope>NUCLEOTIDE SEQUENCE</scope>
</reference>
<feature type="compositionally biased region" description="Low complexity" evidence="1">
    <location>
        <begin position="433"/>
        <end position="454"/>
    </location>
</feature>
<feature type="compositionally biased region" description="Basic and acidic residues" evidence="1">
    <location>
        <begin position="200"/>
        <end position="217"/>
    </location>
</feature>
<feature type="region of interest" description="Disordered" evidence="1">
    <location>
        <begin position="18"/>
        <end position="43"/>
    </location>
</feature>
<protein>
    <submittedName>
        <fullName evidence="2">Uncharacterized protein</fullName>
    </submittedName>
</protein>